<evidence type="ECO:0000313" key="2">
    <source>
        <dbReference type="Proteomes" id="UP000004088"/>
    </source>
</evidence>
<name>F0EW76_9NEIS</name>
<proteinExistence type="predicted"/>
<evidence type="ECO:0000313" key="1">
    <source>
        <dbReference type="EMBL" id="EGC18448.1"/>
    </source>
</evidence>
<dbReference type="EMBL" id="AEWV01000003">
    <property type="protein sequence ID" value="EGC18448.1"/>
    <property type="molecule type" value="Genomic_DNA"/>
</dbReference>
<dbReference type="Proteomes" id="UP000004088">
    <property type="component" value="Unassembled WGS sequence"/>
</dbReference>
<dbReference type="STRING" id="888741.HMPREF9098_0110"/>
<sequence>MRRIFRLLICKSSSKIIEKENIMATWKAAVCLAALLASTTVYAKPSSPAGRNRPQQAATNAETYCKVSALVSHDAILARLNDEKPDDTKTHLRQKYAPAAVSEQARSMLDSAIDIAISKAWRVNLPADAKAVLDADTKKQIAERIGVEEYNFCMNALTSE</sequence>
<organism evidence="1 2">
    <name type="scientific">Kingella denitrificans ATCC 33394</name>
    <dbReference type="NCBI Taxonomy" id="888741"/>
    <lineage>
        <taxon>Bacteria</taxon>
        <taxon>Pseudomonadati</taxon>
        <taxon>Pseudomonadota</taxon>
        <taxon>Betaproteobacteria</taxon>
        <taxon>Neisseriales</taxon>
        <taxon>Neisseriaceae</taxon>
        <taxon>Kingella</taxon>
    </lineage>
</organism>
<reference evidence="1 2" key="1">
    <citation type="submission" date="2011-01" db="EMBL/GenBank/DDBJ databases">
        <authorList>
            <person name="Muzny D."/>
            <person name="Qin X."/>
            <person name="Deng J."/>
            <person name="Jiang H."/>
            <person name="Liu Y."/>
            <person name="Qu J."/>
            <person name="Song X.-Z."/>
            <person name="Zhang L."/>
            <person name="Thornton R."/>
            <person name="Coyle M."/>
            <person name="Francisco L."/>
            <person name="Jackson L."/>
            <person name="Javaid M."/>
            <person name="Korchina V."/>
            <person name="Kovar C."/>
            <person name="Mata R."/>
            <person name="Mathew T."/>
            <person name="Ngo R."/>
            <person name="Nguyen L."/>
            <person name="Nguyen N."/>
            <person name="Okwuonu G."/>
            <person name="Ongeri F."/>
            <person name="Pham C."/>
            <person name="Simmons D."/>
            <person name="Wilczek-Boney K."/>
            <person name="Hale W."/>
            <person name="Jakkamsetti A."/>
            <person name="Pham P."/>
            <person name="Ruth R."/>
            <person name="San Lucas F."/>
            <person name="Warren J."/>
            <person name="Zhang J."/>
            <person name="Zhao Z."/>
            <person name="Zhou C."/>
            <person name="Zhu D."/>
            <person name="Lee S."/>
            <person name="Bess C."/>
            <person name="Blankenburg K."/>
            <person name="Forbes L."/>
            <person name="Fu Q."/>
            <person name="Gubbala S."/>
            <person name="Hirani K."/>
            <person name="Jayaseelan J.C."/>
            <person name="Lara F."/>
            <person name="Munidasa M."/>
            <person name="Palculict T."/>
            <person name="Patil S."/>
            <person name="Pu L.-L."/>
            <person name="Saada N."/>
            <person name="Tang L."/>
            <person name="Weissenberger G."/>
            <person name="Zhu Y."/>
            <person name="Hemphill L."/>
            <person name="Shang Y."/>
            <person name="Youmans B."/>
            <person name="Ayvaz T."/>
            <person name="Ross M."/>
            <person name="Santibanez J."/>
            <person name="Aqrawi P."/>
            <person name="Gross S."/>
            <person name="Joshi V."/>
            <person name="Fowler G."/>
            <person name="Nazareth L."/>
            <person name="Reid J."/>
            <person name="Worley K."/>
            <person name="Petrosino J."/>
            <person name="Highlander S."/>
            <person name="Gibbs R."/>
        </authorList>
    </citation>
    <scope>NUCLEOTIDE SEQUENCE [LARGE SCALE GENOMIC DNA]</scope>
    <source>
        <strain evidence="1 2">ATCC 33394</strain>
    </source>
</reference>
<dbReference type="AlphaFoldDB" id="F0EW76"/>
<accession>F0EW76</accession>
<gene>
    <name evidence="1" type="ORF">HMPREF9098_0110</name>
</gene>
<dbReference type="HOGENOM" id="CLU_1925338_0_0_4"/>
<keyword evidence="2" id="KW-1185">Reference proteome</keyword>
<protein>
    <submittedName>
        <fullName evidence="1">Uncharacterized protein</fullName>
    </submittedName>
</protein>
<comment type="caution">
    <text evidence="1">The sequence shown here is derived from an EMBL/GenBank/DDBJ whole genome shotgun (WGS) entry which is preliminary data.</text>
</comment>